<feature type="compositionally biased region" description="Low complexity" evidence="1">
    <location>
        <begin position="310"/>
        <end position="324"/>
    </location>
</feature>
<dbReference type="OrthoDB" id="6244550at2759"/>
<feature type="compositionally biased region" description="Polar residues" evidence="1">
    <location>
        <begin position="536"/>
        <end position="551"/>
    </location>
</feature>
<feature type="compositionally biased region" description="Gly residues" evidence="1">
    <location>
        <begin position="12"/>
        <end position="21"/>
    </location>
</feature>
<dbReference type="STRING" id="215250.A0A316YRJ2"/>
<feature type="compositionally biased region" description="Low complexity" evidence="1">
    <location>
        <begin position="562"/>
        <end position="577"/>
    </location>
</feature>
<dbReference type="InParanoid" id="A0A316YRJ2"/>
<reference evidence="3 4" key="1">
    <citation type="journal article" date="2018" name="Mol. Biol. Evol.">
        <title>Broad Genomic Sampling Reveals a Smut Pathogenic Ancestry of the Fungal Clade Ustilaginomycotina.</title>
        <authorList>
            <person name="Kijpornyongpan T."/>
            <person name="Mondo S.J."/>
            <person name="Barry K."/>
            <person name="Sandor L."/>
            <person name="Lee J."/>
            <person name="Lipzen A."/>
            <person name="Pangilinan J."/>
            <person name="LaButti K."/>
            <person name="Hainaut M."/>
            <person name="Henrissat B."/>
            <person name="Grigoriev I.V."/>
            <person name="Spatafora J.W."/>
            <person name="Aime M.C."/>
        </authorList>
    </citation>
    <scope>NUCLEOTIDE SEQUENCE [LARGE SCALE GENOMIC DNA]</scope>
    <source>
        <strain evidence="3 4">MCA 4198</strain>
    </source>
</reference>
<dbReference type="Pfam" id="PF00621">
    <property type="entry name" value="RhoGEF"/>
    <property type="match status" value="1"/>
</dbReference>
<feature type="domain" description="DH" evidence="2">
    <location>
        <begin position="82"/>
        <end position="277"/>
    </location>
</feature>
<proteinExistence type="predicted"/>
<protein>
    <recommendedName>
        <fullName evidence="2">DH domain-containing protein</fullName>
    </recommendedName>
</protein>
<feature type="compositionally biased region" description="Gly residues" evidence="1">
    <location>
        <begin position="36"/>
        <end position="68"/>
    </location>
</feature>
<keyword evidence="4" id="KW-1185">Reference proteome</keyword>
<dbReference type="GO" id="GO:0005085">
    <property type="term" value="F:guanyl-nucleotide exchange factor activity"/>
    <property type="evidence" value="ECO:0007669"/>
    <property type="project" value="InterPro"/>
</dbReference>
<accession>A0A316YRJ2</accession>
<dbReference type="RefSeq" id="XP_025377831.1">
    <property type="nucleotide sequence ID" value="XM_025519248.1"/>
</dbReference>
<dbReference type="PROSITE" id="PS50010">
    <property type="entry name" value="DH_2"/>
    <property type="match status" value="1"/>
</dbReference>
<name>A0A316YRJ2_9BASI</name>
<dbReference type="SMART" id="SM00325">
    <property type="entry name" value="RhoGEF"/>
    <property type="match status" value="1"/>
</dbReference>
<dbReference type="Gene3D" id="1.20.900.10">
    <property type="entry name" value="Dbl homology (DH) domain"/>
    <property type="match status" value="1"/>
</dbReference>
<dbReference type="GO" id="GO:0031267">
    <property type="term" value="F:small GTPase binding"/>
    <property type="evidence" value="ECO:0007669"/>
    <property type="project" value="TreeGrafter"/>
</dbReference>
<dbReference type="AlphaFoldDB" id="A0A316YRJ2"/>
<feature type="compositionally biased region" description="Low complexity" evidence="1">
    <location>
        <begin position="290"/>
        <end position="301"/>
    </location>
</feature>
<sequence length="882" mass="95038">MTPVWNELSGGDSVGAGGGFSGSESGWTRINAASSGMGGPSDNGIEDGGMGNGSGAGRGGGGEGGPDGDGGDDDRATKDKAKKANPLVDLIETETAYVSELGKIIKKVAGAWSRSNFPPPELDTMFRNVESIYRVNRSFLRSLKEIGPNPSSPRALGDLLMRWIDDLETPYTRYCENYFTDFDTWATVQSNAKLPPLLQQISESEDGLPIVYSDKKRQAGSVWTLDQLFALPQTRLKYYKKLYARLLKSTQPGRSDHRLLVAANEKLDELLELSKRRIATSILDDGSILRSSTRASAESSAGDTSNTLDAPAQRASSATSAASGEAHHTPQPTIKDSSPPFQATVQAPTPLVKVPEPSPNGRLPSSHDSALEPTDNLEYRLDTARTLDIFSMQPKKCQLRMNPPTLPFTRELRKSADVVIYFTPTSTGNELVLRRAHIFLLTDLFLICERKTPSERAGGTTKADLWLLYPPLAGKHLRVTDAGGGQGNVLSVLVLKKETLIIHTESRQAKEDWIYQFAECQKFANNLGLKLKTGSDAPQDQSNPLYPNGSSPDPRMRTMAASPSPMSPTMMSSPMTGSGPGYGPGSYGRPSPPLGPGRPGQFRPGFVTPWPSGIGSTNKASLPPRPGMNDSPPSRPMSPPGQPPSSNKGNAGRPWPPLPPPNAMHAHSGRPPQRPPPSQTDFLHEGPRGANRRPSAPNLRGASESGHNGIHNGGNNGGPYRSRSASSEHSGPPKLPSDFLKQPGARPKDQEYSPPSSPTQTRRGPKSSQVAAQMRCRLYLKQSHAQWKSLGNARLKLYHLMPDDVKQLVVENDKKPDPLISSIILPDGVERVGKVGVAIELSDNGQRTGIIYMIHLRSEESAVALFGQLLEGSDRSVIGTLS</sequence>
<dbReference type="Proteomes" id="UP000245768">
    <property type="component" value="Unassembled WGS sequence"/>
</dbReference>
<evidence type="ECO:0000313" key="3">
    <source>
        <dbReference type="EMBL" id="PWN90633.1"/>
    </source>
</evidence>
<feature type="region of interest" description="Disordered" evidence="1">
    <location>
        <begin position="1"/>
        <end position="81"/>
    </location>
</feature>
<organism evidence="3 4">
    <name type="scientific">Acaromyces ingoldii</name>
    <dbReference type="NCBI Taxonomy" id="215250"/>
    <lineage>
        <taxon>Eukaryota</taxon>
        <taxon>Fungi</taxon>
        <taxon>Dikarya</taxon>
        <taxon>Basidiomycota</taxon>
        <taxon>Ustilaginomycotina</taxon>
        <taxon>Exobasidiomycetes</taxon>
        <taxon>Exobasidiales</taxon>
        <taxon>Cryptobasidiaceae</taxon>
        <taxon>Acaromyces</taxon>
    </lineage>
</organism>
<dbReference type="GeneID" id="37041164"/>
<evidence type="ECO:0000313" key="4">
    <source>
        <dbReference type="Proteomes" id="UP000245768"/>
    </source>
</evidence>
<dbReference type="SUPFAM" id="SSF48065">
    <property type="entry name" value="DBL homology domain (DH-domain)"/>
    <property type="match status" value="1"/>
</dbReference>
<dbReference type="InterPro" id="IPR000219">
    <property type="entry name" value="DH_dom"/>
</dbReference>
<dbReference type="PANTHER" id="PTHR45924:SF2">
    <property type="entry name" value="FI17866P1"/>
    <property type="match status" value="1"/>
</dbReference>
<dbReference type="PANTHER" id="PTHR45924">
    <property type="entry name" value="FI17866P1"/>
    <property type="match status" value="1"/>
</dbReference>
<gene>
    <name evidence="3" type="ORF">FA10DRAFT_241489</name>
</gene>
<dbReference type="EMBL" id="KZ819636">
    <property type="protein sequence ID" value="PWN90633.1"/>
    <property type="molecule type" value="Genomic_DNA"/>
</dbReference>
<feature type="compositionally biased region" description="Polar residues" evidence="1">
    <location>
        <begin position="758"/>
        <end position="771"/>
    </location>
</feature>
<feature type="region of interest" description="Disordered" evidence="1">
    <location>
        <begin position="532"/>
        <end position="772"/>
    </location>
</feature>
<evidence type="ECO:0000256" key="1">
    <source>
        <dbReference type="SAM" id="MobiDB-lite"/>
    </source>
</evidence>
<feature type="compositionally biased region" description="Polar residues" evidence="1">
    <location>
        <begin position="330"/>
        <end position="347"/>
    </location>
</feature>
<dbReference type="InterPro" id="IPR035899">
    <property type="entry name" value="DBL_dom_sf"/>
</dbReference>
<feature type="compositionally biased region" description="Pro residues" evidence="1">
    <location>
        <begin position="633"/>
        <end position="643"/>
    </location>
</feature>
<evidence type="ECO:0000259" key="2">
    <source>
        <dbReference type="PROSITE" id="PS50010"/>
    </source>
</evidence>
<feature type="region of interest" description="Disordered" evidence="1">
    <location>
        <begin position="290"/>
        <end position="372"/>
    </location>
</feature>